<comment type="caution">
    <text evidence="1">The sequence shown here is derived from an EMBL/GenBank/DDBJ whole genome shotgun (WGS) entry which is preliminary data.</text>
</comment>
<dbReference type="RefSeq" id="WP_064937959.1">
    <property type="nucleotide sequence ID" value="NZ_LZSO01000050.1"/>
</dbReference>
<dbReference type="STRING" id="43304.GCA_001403655_00919"/>
<sequence>MLALPVSALRAAFPVIGNPFNYGRAVPLTRSQFRFSFGNAISEEESNRLYDEYSVPGSAIPLF</sequence>
<organism evidence="1 2">
    <name type="scientific">Mycolicibacterium peregrinum</name>
    <name type="common">Mycobacterium peregrinum</name>
    <dbReference type="NCBI Taxonomy" id="43304"/>
    <lineage>
        <taxon>Bacteria</taxon>
        <taxon>Bacillati</taxon>
        <taxon>Actinomycetota</taxon>
        <taxon>Actinomycetes</taxon>
        <taxon>Mycobacteriales</taxon>
        <taxon>Mycobacteriaceae</taxon>
        <taxon>Mycolicibacterium</taxon>
    </lineage>
</organism>
<evidence type="ECO:0000313" key="1">
    <source>
        <dbReference type="EMBL" id="OBB22303.1"/>
    </source>
</evidence>
<name>A0A1A0QK70_MYCPR</name>
<accession>A0A1A0QK70</accession>
<evidence type="ECO:0000313" key="2">
    <source>
        <dbReference type="Proteomes" id="UP000093902"/>
    </source>
</evidence>
<dbReference type="AlphaFoldDB" id="A0A1A0QK70"/>
<dbReference type="EMBL" id="LZSO01000050">
    <property type="protein sequence ID" value="OBB22303.1"/>
    <property type="molecule type" value="Genomic_DNA"/>
</dbReference>
<dbReference type="Proteomes" id="UP000093902">
    <property type="component" value="Unassembled WGS sequence"/>
</dbReference>
<reference evidence="2" key="1">
    <citation type="submission" date="2016-06" db="EMBL/GenBank/DDBJ databases">
        <authorList>
            <person name="Sutton G."/>
            <person name="Brinkac L."/>
            <person name="Sanka R."/>
            <person name="Adams M."/>
            <person name="Lau E."/>
            <person name="Mehaffy C."/>
            <person name="Tameris M."/>
            <person name="Hatherill M."/>
            <person name="Hanekom W."/>
            <person name="Mahomed H."/>
            <person name="Mcshane H."/>
        </authorList>
    </citation>
    <scope>NUCLEOTIDE SEQUENCE [LARGE SCALE GENOMIC DNA]</scope>
    <source>
        <strain evidence="2">852002-51209_SCH5440388</strain>
    </source>
</reference>
<gene>
    <name evidence="1" type="ORF">A5792_07335</name>
</gene>
<proteinExistence type="predicted"/>
<protein>
    <submittedName>
        <fullName evidence="1">Uncharacterized protein</fullName>
    </submittedName>
</protein>